<sequence>HKPHKFNLFVEGNLAKVEPRQNAGLWRGTGMA</sequence>
<organism evidence="1">
    <name type="scientific">marine sediment metagenome</name>
    <dbReference type="NCBI Taxonomy" id="412755"/>
    <lineage>
        <taxon>unclassified sequences</taxon>
        <taxon>metagenomes</taxon>
        <taxon>ecological metagenomes</taxon>
    </lineage>
</organism>
<reference evidence="1" key="1">
    <citation type="journal article" date="2014" name="Front. Microbiol.">
        <title>High frequency of phylogenetically diverse reductive dehalogenase-homologous genes in deep subseafloor sedimentary metagenomes.</title>
        <authorList>
            <person name="Kawai M."/>
            <person name="Futagami T."/>
            <person name="Toyoda A."/>
            <person name="Takaki Y."/>
            <person name="Nishi S."/>
            <person name="Hori S."/>
            <person name="Arai W."/>
            <person name="Tsubouchi T."/>
            <person name="Morono Y."/>
            <person name="Uchiyama I."/>
            <person name="Ito T."/>
            <person name="Fujiyama A."/>
            <person name="Inagaki F."/>
            <person name="Takami H."/>
        </authorList>
    </citation>
    <scope>NUCLEOTIDE SEQUENCE</scope>
    <source>
        <strain evidence="1">Expedition CK06-06</strain>
    </source>
</reference>
<protein>
    <submittedName>
        <fullName evidence="1">Uncharacterized protein</fullName>
    </submittedName>
</protein>
<proteinExistence type="predicted"/>
<name>X1VF80_9ZZZZ</name>
<dbReference type="AlphaFoldDB" id="X1VF80"/>
<evidence type="ECO:0000313" key="1">
    <source>
        <dbReference type="EMBL" id="GAJ16597.1"/>
    </source>
</evidence>
<accession>X1VF80</accession>
<comment type="caution">
    <text evidence="1">The sequence shown here is derived from an EMBL/GenBank/DDBJ whole genome shotgun (WGS) entry which is preliminary data.</text>
</comment>
<gene>
    <name evidence="1" type="ORF">S12H4_60827</name>
</gene>
<feature type="non-terminal residue" evidence="1">
    <location>
        <position position="1"/>
    </location>
</feature>
<dbReference type="EMBL" id="BARW01040152">
    <property type="protein sequence ID" value="GAJ16597.1"/>
    <property type="molecule type" value="Genomic_DNA"/>
</dbReference>